<keyword evidence="4" id="KW-1133">Transmembrane helix</keyword>
<dbReference type="AlphaFoldDB" id="A0A4S4D6J9"/>
<gene>
    <name evidence="7" type="ORF">TEA_023555</name>
</gene>
<evidence type="ECO:0000256" key="4">
    <source>
        <dbReference type="ARBA" id="ARBA00022989"/>
    </source>
</evidence>
<dbReference type="EMBL" id="SDRB02012503">
    <property type="protein sequence ID" value="THF97553.1"/>
    <property type="molecule type" value="Genomic_DNA"/>
</dbReference>
<feature type="region of interest" description="Disordered" evidence="6">
    <location>
        <begin position="176"/>
        <end position="195"/>
    </location>
</feature>
<dbReference type="InterPro" id="IPR007941">
    <property type="entry name" value="DUF726"/>
</dbReference>
<evidence type="ECO:0008006" key="9">
    <source>
        <dbReference type="Google" id="ProtNLM"/>
    </source>
</evidence>
<name>A0A4S4D6J9_CAMSN</name>
<evidence type="ECO:0000256" key="3">
    <source>
        <dbReference type="ARBA" id="ARBA00022692"/>
    </source>
</evidence>
<keyword evidence="3" id="KW-0812">Transmembrane</keyword>
<proteinExistence type="inferred from homology"/>
<sequence length="650" mass="70808">MASMLSQTQRYAAGGLFGLALHQAQIHQTRPFPSSSAADRIGIGIGISSSDSAPEEPQLWVHESSGLLRPVFRFLEIDNKAWSRLEETVGSSPAKHHIGEFLKLLSEESCNTSEIMGKDTSSEMKYKDPKEMKEKELALSKAIDVMAQTMETIPPDCESEMEKHCKYENDHQQKCSIDRQSKSEVPKMDLGTPEETNHNMISIEKATNQSDSHMDEKPLEEVMILSYHRKVTVLYELLSACLSDIPEGNKYSKQRRKGYDARHRVALRLLTTWFDIEWNKMEAMEIMIACSAMALAKGEQSKEGDTQSPDSSWDKWKRGGIIGAAALTGGTLMAITGGLAAPAIAAGLGALAPTLGTLVPVIGASGFAAAATAAGTVAGSVAVAASFGAAGAGLTGCKMARRTGSVDEFEFKAIGENHNQGLRSWYRDLFLRRKILSSPGKDNMITWKEVAVELMKGGAMMTVLSTLMTALAWPAALLTASDFIDSKWAIAVNRSDKAGMLLAEVLLKELQGHRPVTLIGFSLGARVIFKCLQFLAEAEHNAELVERVVLFGAPISIKDENWEAARQVVAGRFVNVYSTNDWMLGVAFRASLLSQGLAGIQPIDAPGIENVDVTEVIEGHSSYLWVTQQILDQLELDDYNPVSCSVLIKH</sequence>
<evidence type="ECO:0000313" key="7">
    <source>
        <dbReference type="EMBL" id="THF97553.1"/>
    </source>
</evidence>
<feature type="compositionally biased region" description="Basic and acidic residues" evidence="6">
    <location>
        <begin position="176"/>
        <end position="187"/>
    </location>
</feature>
<dbReference type="Proteomes" id="UP000306102">
    <property type="component" value="Unassembled WGS sequence"/>
</dbReference>
<comment type="subcellular location">
    <subcellularLocation>
        <location evidence="1">Membrane</location>
        <topology evidence="1">Multi-pass membrane protein</topology>
    </subcellularLocation>
</comment>
<evidence type="ECO:0000256" key="6">
    <source>
        <dbReference type="SAM" id="MobiDB-lite"/>
    </source>
</evidence>
<evidence type="ECO:0000256" key="2">
    <source>
        <dbReference type="ARBA" id="ARBA00009824"/>
    </source>
</evidence>
<keyword evidence="5" id="KW-0472">Membrane</keyword>
<evidence type="ECO:0000313" key="8">
    <source>
        <dbReference type="Proteomes" id="UP000306102"/>
    </source>
</evidence>
<protein>
    <recommendedName>
        <fullName evidence="9">Transmembrane and coiled-coil domain-containing protein 4</fullName>
    </recommendedName>
</protein>
<dbReference type="PANTHER" id="PTHR17920">
    <property type="entry name" value="TRANSMEMBRANE AND COILED-COIL DOMAIN-CONTAINING PROTEIN 4 TMCO4"/>
    <property type="match status" value="1"/>
</dbReference>
<reference evidence="7 8" key="1">
    <citation type="journal article" date="2018" name="Proc. Natl. Acad. Sci. U.S.A.">
        <title>Draft genome sequence of Camellia sinensis var. sinensis provides insights into the evolution of the tea genome and tea quality.</title>
        <authorList>
            <person name="Wei C."/>
            <person name="Yang H."/>
            <person name="Wang S."/>
            <person name="Zhao J."/>
            <person name="Liu C."/>
            <person name="Gao L."/>
            <person name="Xia E."/>
            <person name="Lu Y."/>
            <person name="Tai Y."/>
            <person name="She G."/>
            <person name="Sun J."/>
            <person name="Cao H."/>
            <person name="Tong W."/>
            <person name="Gao Q."/>
            <person name="Li Y."/>
            <person name="Deng W."/>
            <person name="Jiang X."/>
            <person name="Wang W."/>
            <person name="Chen Q."/>
            <person name="Zhang S."/>
            <person name="Li H."/>
            <person name="Wu J."/>
            <person name="Wang P."/>
            <person name="Li P."/>
            <person name="Shi C."/>
            <person name="Zheng F."/>
            <person name="Jian J."/>
            <person name="Huang B."/>
            <person name="Shan D."/>
            <person name="Shi M."/>
            <person name="Fang C."/>
            <person name="Yue Y."/>
            <person name="Li F."/>
            <person name="Li D."/>
            <person name="Wei S."/>
            <person name="Han B."/>
            <person name="Jiang C."/>
            <person name="Yin Y."/>
            <person name="Xia T."/>
            <person name="Zhang Z."/>
            <person name="Bennetzen J.L."/>
            <person name="Zhao S."/>
            <person name="Wan X."/>
        </authorList>
    </citation>
    <scope>NUCLEOTIDE SEQUENCE [LARGE SCALE GENOMIC DNA]</scope>
    <source>
        <strain evidence="8">cv. Shuchazao</strain>
        <tissue evidence="7">Leaf</tissue>
    </source>
</reference>
<dbReference type="InterPro" id="IPR029058">
    <property type="entry name" value="AB_hydrolase_fold"/>
</dbReference>
<evidence type="ECO:0000256" key="1">
    <source>
        <dbReference type="ARBA" id="ARBA00004141"/>
    </source>
</evidence>
<dbReference type="SUPFAM" id="SSF53474">
    <property type="entry name" value="alpha/beta-Hydrolases"/>
    <property type="match status" value="1"/>
</dbReference>
<evidence type="ECO:0000256" key="5">
    <source>
        <dbReference type="ARBA" id="ARBA00023136"/>
    </source>
</evidence>
<dbReference type="Pfam" id="PF05277">
    <property type="entry name" value="DUF726"/>
    <property type="match status" value="2"/>
</dbReference>
<dbReference type="PANTHER" id="PTHR17920:SF3">
    <property type="entry name" value="TRANSMEMBRANE AND COILED-COIL DOMAIN-CONTAINING PROTEIN 4"/>
    <property type="match status" value="1"/>
</dbReference>
<dbReference type="Gene3D" id="3.40.50.1820">
    <property type="entry name" value="alpha/beta hydrolase"/>
    <property type="match status" value="1"/>
</dbReference>
<comment type="caution">
    <text evidence="7">The sequence shown here is derived from an EMBL/GenBank/DDBJ whole genome shotgun (WGS) entry which is preliminary data.</text>
</comment>
<keyword evidence="8" id="KW-1185">Reference proteome</keyword>
<comment type="similarity">
    <text evidence="2">Belongs to the TMCO4 family.</text>
</comment>
<dbReference type="GO" id="GO:0016020">
    <property type="term" value="C:membrane"/>
    <property type="evidence" value="ECO:0007669"/>
    <property type="project" value="UniProtKB-SubCell"/>
</dbReference>
<accession>A0A4S4D6J9</accession>
<organism evidence="7 8">
    <name type="scientific">Camellia sinensis var. sinensis</name>
    <name type="common">China tea</name>
    <dbReference type="NCBI Taxonomy" id="542762"/>
    <lineage>
        <taxon>Eukaryota</taxon>
        <taxon>Viridiplantae</taxon>
        <taxon>Streptophyta</taxon>
        <taxon>Embryophyta</taxon>
        <taxon>Tracheophyta</taxon>
        <taxon>Spermatophyta</taxon>
        <taxon>Magnoliopsida</taxon>
        <taxon>eudicotyledons</taxon>
        <taxon>Gunneridae</taxon>
        <taxon>Pentapetalae</taxon>
        <taxon>asterids</taxon>
        <taxon>Ericales</taxon>
        <taxon>Theaceae</taxon>
        <taxon>Camellia</taxon>
    </lineage>
</organism>